<evidence type="ECO:0008006" key="5">
    <source>
        <dbReference type="Google" id="ProtNLM"/>
    </source>
</evidence>
<dbReference type="EMBL" id="BJZU01000133">
    <property type="protein sequence ID" value="GEP07034.1"/>
    <property type="molecule type" value="Genomic_DNA"/>
</dbReference>
<sequence length="85" mass="9642">MIEWNRYAVVHWKVSVLSEKNDAQLKGNTRAFAELAQAVTFVKALNDEHQQTARVDCGGKSFRIDEINYLAEHADFPREPRPAAA</sequence>
<protein>
    <recommendedName>
        <fullName evidence="5">DUF2188 domain-containing protein</fullName>
    </recommendedName>
</protein>
<dbReference type="Proteomes" id="UP001156856">
    <property type="component" value="Unassembled WGS sequence"/>
</dbReference>
<accession>A0A512JAP5</accession>
<keyword evidence="4" id="KW-1185">Reference proteome</keyword>
<proteinExistence type="predicted"/>
<dbReference type="RefSeq" id="WP_147028529.1">
    <property type="nucleotide sequence ID" value="NZ_BJZU01000133.1"/>
</dbReference>
<organism evidence="1 3">
    <name type="scientific">Methylobacterium oxalidis</name>
    <dbReference type="NCBI Taxonomy" id="944322"/>
    <lineage>
        <taxon>Bacteria</taxon>
        <taxon>Pseudomonadati</taxon>
        <taxon>Pseudomonadota</taxon>
        <taxon>Alphaproteobacteria</taxon>
        <taxon>Hyphomicrobiales</taxon>
        <taxon>Methylobacteriaceae</taxon>
        <taxon>Methylobacterium</taxon>
    </lineage>
</organism>
<reference evidence="2" key="1">
    <citation type="journal article" date="2014" name="Int. J. Syst. Evol. Microbiol.">
        <title>Complete genome of a new Firmicutes species belonging to the dominant human colonic microbiota ('Ruminococcus bicirculans') reveals two chromosomes and a selective capacity to utilize plant glucans.</title>
        <authorList>
            <consortium name="NISC Comparative Sequencing Program"/>
            <person name="Wegmann U."/>
            <person name="Louis P."/>
            <person name="Goesmann A."/>
            <person name="Henrissat B."/>
            <person name="Duncan S.H."/>
            <person name="Flint H.J."/>
        </authorList>
    </citation>
    <scope>NUCLEOTIDE SEQUENCE</scope>
    <source>
        <strain evidence="2">NBRC 107715</strain>
    </source>
</reference>
<reference evidence="4" key="2">
    <citation type="journal article" date="2019" name="Int. J. Syst. Evol. Microbiol.">
        <title>The Global Catalogue of Microorganisms (GCM) 10K type strain sequencing project: providing services to taxonomists for standard genome sequencing and annotation.</title>
        <authorList>
            <consortium name="The Broad Institute Genomics Platform"/>
            <consortium name="The Broad Institute Genome Sequencing Center for Infectious Disease"/>
            <person name="Wu L."/>
            <person name="Ma J."/>
        </authorList>
    </citation>
    <scope>NUCLEOTIDE SEQUENCE [LARGE SCALE GENOMIC DNA]</scope>
    <source>
        <strain evidence="4">NBRC 107715</strain>
    </source>
</reference>
<evidence type="ECO:0000313" key="2">
    <source>
        <dbReference type="EMBL" id="GLS64614.1"/>
    </source>
</evidence>
<evidence type="ECO:0000313" key="4">
    <source>
        <dbReference type="Proteomes" id="UP001156856"/>
    </source>
</evidence>
<evidence type="ECO:0000313" key="3">
    <source>
        <dbReference type="Proteomes" id="UP000321960"/>
    </source>
</evidence>
<dbReference type="EMBL" id="BSPK01000049">
    <property type="protein sequence ID" value="GLS64614.1"/>
    <property type="molecule type" value="Genomic_DNA"/>
</dbReference>
<dbReference type="AlphaFoldDB" id="A0A512JAP5"/>
<dbReference type="OrthoDB" id="7999151at2"/>
<reference evidence="1 3" key="3">
    <citation type="submission" date="2019-07" db="EMBL/GenBank/DDBJ databases">
        <title>Whole genome shotgun sequence of Methylobacterium oxalidis NBRC 107715.</title>
        <authorList>
            <person name="Hosoyama A."/>
            <person name="Uohara A."/>
            <person name="Ohji S."/>
            <person name="Ichikawa N."/>
        </authorList>
    </citation>
    <scope>NUCLEOTIDE SEQUENCE [LARGE SCALE GENOMIC DNA]</scope>
    <source>
        <strain evidence="1 3">NBRC 107715</strain>
    </source>
</reference>
<comment type="caution">
    <text evidence="1">The sequence shown here is derived from an EMBL/GenBank/DDBJ whole genome shotgun (WGS) entry which is preliminary data.</text>
</comment>
<evidence type="ECO:0000313" key="1">
    <source>
        <dbReference type="EMBL" id="GEP07034.1"/>
    </source>
</evidence>
<dbReference type="Proteomes" id="UP000321960">
    <property type="component" value="Unassembled WGS sequence"/>
</dbReference>
<reference evidence="2" key="4">
    <citation type="submission" date="2023-01" db="EMBL/GenBank/DDBJ databases">
        <title>Draft genome sequence of Methylobacterium oxalidis strain NBRC 107715.</title>
        <authorList>
            <person name="Sun Q."/>
            <person name="Mori K."/>
        </authorList>
    </citation>
    <scope>NUCLEOTIDE SEQUENCE</scope>
    <source>
        <strain evidence="2">NBRC 107715</strain>
    </source>
</reference>
<name>A0A512JAP5_9HYPH</name>
<gene>
    <name evidence="2" type="ORF">GCM10007888_29950</name>
    <name evidence="1" type="ORF">MOX02_50720</name>
</gene>